<dbReference type="AlphaFoldDB" id="A0A4P8EJY0"/>
<organism evidence="5 6">
    <name type="scientific">Pseudorhodobacter turbinis</name>
    <dbReference type="NCBI Taxonomy" id="2500533"/>
    <lineage>
        <taxon>Bacteria</taxon>
        <taxon>Pseudomonadati</taxon>
        <taxon>Pseudomonadota</taxon>
        <taxon>Alphaproteobacteria</taxon>
        <taxon>Rhodobacterales</taxon>
        <taxon>Paracoccaceae</taxon>
        <taxon>Pseudorhodobacter</taxon>
    </lineage>
</organism>
<evidence type="ECO:0000256" key="3">
    <source>
        <dbReference type="ARBA" id="ARBA00022777"/>
    </source>
</evidence>
<evidence type="ECO:0000259" key="4">
    <source>
        <dbReference type="Pfam" id="PF00294"/>
    </source>
</evidence>
<geneLocation type="plasmid" evidence="5 6">
    <name>unnamed1</name>
</geneLocation>
<keyword evidence="3 5" id="KW-0418">Kinase</keyword>
<dbReference type="OrthoDB" id="9813569at2"/>
<protein>
    <submittedName>
        <fullName evidence="5">Carbohydrate kinase</fullName>
    </submittedName>
</protein>
<sequence length="298" mass="30246">MSANVTSWGKRVLCTGRLYCDLVMSGLSAAPEPGQEVYASGLVLAAGGGAYITAAYLAALGRGAGLAAVLPAEPFAGAIATELSGAGLDLGACSLAAPGMEPQITVAMILDGDRAFVTRRAGLAFPEALGAAVDSGAWDHLHIGELASLVESPQVIARAKAAGMTISLDCSWDAKVLARDDLAQVMQGVDIFFPNRAEADMLAYHGRLAPLVVVKEGAAGARAISAKGSIHRPAVVTEVVDTVGAGDAFNAGFLDRWLFGAGLADCLDAGAHTASAAVARQGGARGLGRLTRHKPTAR</sequence>
<proteinExistence type="inferred from homology"/>
<evidence type="ECO:0000313" key="5">
    <source>
        <dbReference type="EMBL" id="QCO57025.1"/>
    </source>
</evidence>
<dbReference type="PANTHER" id="PTHR43320">
    <property type="entry name" value="SUGAR KINASE"/>
    <property type="match status" value="1"/>
</dbReference>
<name>A0A4P8EJY0_9RHOB</name>
<dbReference type="InterPro" id="IPR011611">
    <property type="entry name" value="PfkB_dom"/>
</dbReference>
<dbReference type="PROSITE" id="PS00584">
    <property type="entry name" value="PFKB_KINASES_2"/>
    <property type="match status" value="1"/>
</dbReference>
<feature type="domain" description="Carbohydrate kinase PfkB" evidence="4">
    <location>
        <begin position="12"/>
        <end position="284"/>
    </location>
</feature>
<gene>
    <name evidence="5" type="ORF">EOK75_14625</name>
</gene>
<evidence type="ECO:0000313" key="6">
    <source>
        <dbReference type="Proteomes" id="UP000298631"/>
    </source>
</evidence>
<keyword evidence="6" id="KW-1185">Reference proteome</keyword>
<reference evidence="5 6" key="1">
    <citation type="submission" date="2019-05" db="EMBL/GenBank/DDBJ databases">
        <title>Pseudorhodobacter turbinis sp. nov., isolated from the gut of the Korean turban shell.</title>
        <authorList>
            <person name="Jeong Y.-S."/>
            <person name="Kang W.-R."/>
            <person name="Bae J.-W."/>
        </authorList>
    </citation>
    <scope>NUCLEOTIDE SEQUENCE [LARGE SCALE GENOMIC DNA]</scope>
    <source>
        <strain evidence="5 6">S12M18</strain>
        <plasmid evidence="5 6">unnamed1</plasmid>
    </source>
</reference>
<dbReference type="PANTHER" id="PTHR43320:SF3">
    <property type="entry name" value="CARBOHYDRATE KINASE PFKB DOMAIN-CONTAINING PROTEIN"/>
    <property type="match status" value="1"/>
</dbReference>
<dbReference type="KEGG" id="pseb:EOK75_14625"/>
<dbReference type="InterPro" id="IPR052700">
    <property type="entry name" value="Carb_kinase_PfkB-like"/>
</dbReference>
<dbReference type="RefSeq" id="WP_137194833.1">
    <property type="nucleotide sequence ID" value="NZ_CP039965.1"/>
</dbReference>
<comment type="similarity">
    <text evidence="1">Belongs to the carbohydrate kinase PfkB family.</text>
</comment>
<evidence type="ECO:0000256" key="2">
    <source>
        <dbReference type="ARBA" id="ARBA00022679"/>
    </source>
</evidence>
<evidence type="ECO:0000256" key="1">
    <source>
        <dbReference type="ARBA" id="ARBA00010688"/>
    </source>
</evidence>
<accession>A0A4P8EJY0</accession>
<dbReference type="Gene3D" id="3.40.1190.20">
    <property type="match status" value="1"/>
</dbReference>
<dbReference type="SUPFAM" id="SSF53613">
    <property type="entry name" value="Ribokinase-like"/>
    <property type="match status" value="1"/>
</dbReference>
<dbReference type="InterPro" id="IPR029056">
    <property type="entry name" value="Ribokinase-like"/>
</dbReference>
<dbReference type="Proteomes" id="UP000298631">
    <property type="component" value="Plasmid unnamed1"/>
</dbReference>
<keyword evidence="2" id="KW-0808">Transferase</keyword>
<dbReference type="EMBL" id="CP039965">
    <property type="protein sequence ID" value="QCO57025.1"/>
    <property type="molecule type" value="Genomic_DNA"/>
</dbReference>
<dbReference type="InterPro" id="IPR002173">
    <property type="entry name" value="Carboh/pur_kinase_PfkB_CS"/>
</dbReference>
<dbReference type="Pfam" id="PF00294">
    <property type="entry name" value="PfkB"/>
    <property type="match status" value="1"/>
</dbReference>
<keyword evidence="5" id="KW-0614">Plasmid</keyword>
<dbReference type="GO" id="GO:0016301">
    <property type="term" value="F:kinase activity"/>
    <property type="evidence" value="ECO:0007669"/>
    <property type="project" value="UniProtKB-KW"/>
</dbReference>